<evidence type="ECO:0000313" key="4">
    <source>
        <dbReference type="EMBL" id="KAF5380403.1"/>
    </source>
</evidence>
<reference evidence="4 5" key="1">
    <citation type="journal article" date="2020" name="ISME J.">
        <title>Uncovering the hidden diversity of litter-decomposition mechanisms in mushroom-forming fungi.</title>
        <authorList>
            <person name="Floudas D."/>
            <person name="Bentzer J."/>
            <person name="Ahren D."/>
            <person name="Johansson T."/>
            <person name="Persson P."/>
            <person name="Tunlid A."/>
        </authorList>
    </citation>
    <scope>NUCLEOTIDE SEQUENCE [LARGE SCALE GENOMIC DNA]</scope>
    <source>
        <strain evidence="4 5">CBS 661.87</strain>
    </source>
</reference>
<evidence type="ECO:0000313" key="5">
    <source>
        <dbReference type="Proteomes" id="UP000565441"/>
    </source>
</evidence>
<feature type="compositionally biased region" description="Polar residues" evidence="2">
    <location>
        <begin position="1"/>
        <end position="10"/>
    </location>
</feature>
<feature type="domain" description="C2H2-type" evidence="3">
    <location>
        <begin position="258"/>
        <end position="285"/>
    </location>
</feature>
<dbReference type="AlphaFoldDB" id="A0A8H5HBV3"/>
<feature type="region of interest" description="Disordered" evidence="2">
    <location>
        <begin position="1"/>
        <end position="207"/>
    </location>
</feature>
<dbReference type="Proteomes" id="UP000565441">
    <property type="component" value="Unassembled WGS sequence"/>
</dbReference>
<gene>
    <name evidence="4" type="ORF">D9615_004607</name>
</gene>
<dbReference type="EMBL" id="JAACJP010000013">
    <property type="protein sequence ID" value="KAF5380403.1"/>
    <property type="molecule type" value="Genomic_DNA"/>
</dbReference>
<keyword evidence="1" id="KW-0862">Zinc</keyword>
<dbReference type="PROSITE" id="PS50157">
    <property type="entry name" value="ZINC_FINGER_C2H2_2"/>
    <property type="match status" value="1"/>
</dbReference>
<evidence type="ECO:0000256" key="1">
    <source>
        <dbReference type="PROSITE-ProRule" id="PRU00042"/>
    </source>
</evidence>
<feature type="compositionally biased region" description="Basic and acidic residues" evidence="2">
    <location>
        <begin position="24"/>
        <end position="33"/>
    </location>
</feature>
<keyword evidence="5" id="KW-1185">Reference proteome</keyword>
<accession>A0A8H5HBV3</accession>
<keyword evidence="1" id="KW-0479">Metal-binding</keyword>
<organism evidence="4 5">
    <name type="scientific">Tricholomella constricta</name>
    <dbReference type="NCBI Taxonomy" id="117010"/>
    <lineage>
        <taxon>Eukaryota</taxon>
        <taxon>Fungi</taxon>
        <taxon>Dikarya</taxon>
        <taxon>Basidiomycota</taxon>
        <taxon>Agaricomycotina</taxon>
        <taxon>Agaricomycetes</taxon>
        <taxon>Agaricomycetidae</taxon>
        <taxon>Agaricales</taxon>
        <taxon>Tricholomatineae</taxon>
        <taxon>Lyophyllaceae</taxon>
        <taxon>Tricholomella</taxon>
    </lineage>
</organism>
<evidence type="ECO:0000256" key="2">
    <source>
        <dbReference type="SAM" id="MobiDB-lite"/>
    </source>
</evidence>
<feature type="compositionally biased region" description="Polar residues" evidence="2">
    <location>
        <begin position="164"/>
        <end position="178"/>
    </location>
</feature>
<keyword evidence="1" id="KW-0863">Zinc-finger</keyword>
<comment type="caution">
    <text evidence="4">The sequence shown here is derived from an EMBL/GenBank/DDBJ whole genome shotgun (WGS) entry which is preliminary data.</text>
</comment>
<evidence type="ECO:0000259" key="3">
    <source>
        <dbReference type="PROSITE" id="PS50157"/>
    </source>
</evidence>
<feature type="compositionally biased region" description="Basic and acidic residues" evidence="2">
    <location>
        <begin position="121"/>
        <end position="130"/>
    </location>
</feature>
<feature type="compositionally biased region" description="Polar residues" evidence="2">
    <location>
        <begin position="54"/>
        <end position="66"/>
    </location>
</feature>
<sequence>MASKSNNNRQQHNEERPTLPSIRDLFHDLRTPHDSPSLTLARLRVSDRYDDPSGYTSTRPSTQGSSRLPGEHSRPQTPHLHQYDLPRHHLNPPLSLISSHHSHGGRNSLGLQQTPEPFSEFESHSYDPHRAGTRHSSPYVPEARGLPGYPLREWPPQRQPPRVATSSTSPYDSRTSDYSQEERTPNAHYPPYGHSGHSQVAGYSPWPRELLTTGSTMKYTEDEKTPVMRYDGSASQHTLPQSWKVLEDAGSASAQSKYECNYCGKGFNRPSSLKVIQHHVTADHPFIVCPRFISIATQGRNRLFARSKVVAAVSASSVTCADTPVYTRKTCSRRNLLARKRVKRRLRSQVQRPHRLPNIIRVPLEFQYLSTAKVALRPLRAQAHAGAMLQTKAMRTNMLAQKNALAAIQNNETHHDSTTHLHP</sequence>
<dbReference type="OrthoDB" id="6077919at2759"/>
<protein>
    <recommendedName>
        <fullName evidence="3">C2H2-type domain-containing protein</fullName>
    </recommendedName>
</protein>
<dbReference type="InterPro" id="IPR013087">
    <property type="entry name" value="Znf_C2H2_type"/>
</dbReference>
<proteinExistence type="predicted"/>
<name>A0A8H5HBV3_9AGAR</name>
<dbReference type="GO" id="GO:0008270">
    <property type="term" value="F:zinc ion binding"/>
    <property type="evidence" value="ECO:0007669"/>
    <property type="project" value="UniProtKB-KW"/>
</dbReference>